<evidence type="ECO:0000256" key="3">
    <source>
        <dbReference type="ARBA" id="ARBA00023054"/>
    </source>
</evidence>
<feature type="region of interest" description="Disordered" evidence="6">
    <location>
        <begin position="1282"/>
        <end position="1307"/>
    </location>
</feature>
<feature type="region of interest" description="Disordered" evidence="6">
    <location>
        <begin position="969"/>
        <end position="1059"/>
    </location>
</feature>
<feature type="compositionally biased region" description="Low complexity" evidence="6">
    <location>
        <begin position="969"/>
        <end position="984"/>
    </location>
</feature>
<dbReference type="EMBL" id="JAGFMF010011677">
    <property type="protein sequence ID" value="KAG8516563.1"/>
    <property type="molecule type" value="Genomic_DNA"/>
</dbReference>
<feature type="compositionally biased region" description="Basic and acidic residues" evidence="6">
    <location>
        <begin position="567"/>
        <end position="586"/>
    </location>
</feature>
<reference evidence="7" key="1">
    <citation type="journal article" date="2021" name="Evol. Appl.">
        <title>The genome of the Pyrenean desman and the effects of bottlenecks and inbreeding on the genomic landscape of an endangered species.</title>
        <authorList>
            <person name="Escoda L."/>
            <person name="Castresana J."/>
        </authorList>
    </citation>
    <scope>NUCLEOTIDE SEQUENCE</scope>
    <source>
        <strain evidence="7">IBE-C5619</strain>
    </source>
</reference>
<dbReference type="PANTHER" id="PTHR44981">
    <property type="entry name" value="PERICENTRIN-LIKE PROTEIN, ISOFORM F"/>
    <property type="match status" value="1"/>
</dbReference>
<dbReference type="SUPFAM" id="SSF47162">
    <property type="entry name" value="Apolipoprotein"/>
    <property type="match status" value="1"/>
</dbReference>
<keyword evidence="4" id="KW-0206">Cytoskeleton</keyword>
<dbReference type="GO" id="GO:0060090">
    <property type="term" value="F:molecular adaptor activity"/>
    <property type="evidence" value="ECO:0007669"/>
    <property type="project" value="InterPro"/>
</dbReference>
<evidence type="ECO:0000256" key="5">
    <source>
        <dbReference type="SAM" id="Coils"/>
    </source>
</evidence>
<feature type="compositionally biased region" description="Low complexity" evidence="6">
    <location>
        <begin position="747"/>
        <end position="757"/>
    </location>
</feature>
<feature type="compositionally biased region" description="Low complexity" evidence="6">
    <location>
        <begin position="775"/>
        <end position="788"/>
    </location>
</feature>
<keyword evidence="3 5" id="KW-0175">Coiled coil</keyword>
<comment type="subcellular location">
    <subcellularLocation>
        <location evidence="1">Cytoplasm</location>
        <location evidence="1">Cytoskeleton</location>
        <location evidence="1">Microtubule organizing center</location>
        <location evidence="1">Centrosome</location>
    </subcellularLocation>
</comment>
<feature type="compositionally biased region" description="Basic and acidic residues" evidence="6">
    <location>
        <begin position="1973"/>
        <end position="1982"/>
    </location>
</feature>
<feature type="coiled-coil region" evidence="5">
    <location>
        <begin position="1495"/>
        <end position="1522"/>
    </location>
</feature>
<feature type="region of interest" description="Disordered" evidence="6">
    <location>
        <begin position="2063"/>
        <end position="2114"/>
    </location>
</feature>
<dbReference type="GO" id="GO:0005813">
    <property type="term" value="C:centrosome"/>
    <property type="evidence" value="ECO:0007669"/>
    <property type="project" value="UniProtKB-SubCell"/>
</dbReference>
<dbReference type="Gene3D" id="1.20.120.20">
    <property type="entry name" value="Apolipoprotein"/>
    <property type="match status" value="1"/>
</dbReference>
<feature type="compositionally biased region" description="Pro residues" evidence="6">
    <location>
        <begin position="985"/>
        <end position="996"/>
    </location>
</feature>
<evidence type="ECO:0000313" key="8">
    <source>
        <dbReference type="Proteomes" id="UP000700334"/>
    </source>
</evidence>
<dbReference type="PANTHER" id="PTHR44981:SF3">
    <property type="entry name" value="PERICENTRIN"/>
    <property type="match status" value="1"/>
</dbReference>
<feature type="region of interest" description="Disordered" evidence="6">
    <location>
        <begin position="1929"/>
        <end position="1997"/>
    </location>
</feature>
<feature type="compositionally biased region" description="Basic and acidic residues" evidence="6">
    <location>
        <begin position="293"/>
        <end position="305"/>
    </location>
</feature>
<feature type="coiled-coil region" evidence="5">
    <location>
        <begin position="1845"/>
        <end position="1928"/>
    </location>
</feature>
<evidence type="ECO:0000256" key="6">
    <source>
        <dbReference type="SAM" id="MobiDB-lite"/>
    </source>
</evidence>
<organism evidence="7 8">
    <name type="scientific">Galemys pyrenaicus</name>
    <name type="common">Iberian desman</name>
    <name type="synonym">Pyrenean desman</name>
    <dbReference type="NCBI Taxonomy" id="202257"/>
    <lineage>
        <taxon>Eukaryota</taxon>
        <taxon>Metazoa</taxon>
        <taxon>Chordata</taxon>
        <taxon>Craniata</taxon>
        <taxon>Vertebrata</taxon>
        <taxon>Euteleostomi</taxon>
        <taxon>Mammalia</taxon>
        <taxon>Eutheria</taxon>
        <taxon>Laurasiatheria</taxon>
        <taxon>Eulipotyphla</taxon>
        <taxon>Talpidae</taxon>
        <taxon>Galemys</taxon>
    </lineage>
</organism>
<sequence length="2216" mass="235644">MGAAGWPARTAWLPPQPPPALELEALRLSLHDSHAARLELAQATLRREKEAALLELRTTLNGRHAQELALAQAALRRELALAREQHARQQEELAQRWGREAGRAALSAVPLRAVPRQAWASERDSCLESLRRELAAQHQAELQCLQEQLRAGAAEQSAQLERALQAKTQAESECCAVGVSPGLVSALWAARPPAGAGALQMLQAQQEDQLRGLRADLQAEHHQRVEELQAEHHQRVEELQAEHRQRVEELQAEHRQQVEELQAEHRQQVEELQAEHRQQVEELQAEHRLRVEELQPLERGHDRQRQQQPHPESTAELERPGVLVEEELGAAERSGQEDLRGSPGRPQEHTGCAGPPPGGVGYGPGGATPALCRLLLGLGWHGSAWGPRVPADALSPSREQLQDVPSTGGPEQLDLRPKPPSRLVRPEPRAAAPAPHAPAAVPLAWALGLPGEGCPGLAALHSRQRLTARMPGPLSVASPGPFPWLLASESLAQGLVQPGSPPCPPAALASPLDAVQQEPAVPGPSPERAWVAPEMAETPTEERRVQPWPRQAGLEAELGLSRVESGGLREEPLQESRQREPAERAPRSRPVLAGPCKRQVLLRCRRGAGAWLPVLLAALAPLCSGLLGAAPTAGPPGPPPRWPRSVQAAARCLCVWVAACSPTSGRRLGVLRGASVRPAAAAVPRAEHTALPRVCPQSRAPGGHAPPRLTDGRRFPQADRDLAGERWEEPKGAGAQVHAAGRGPGGPAAEWGAPGEALQRSAGGTWAPAPLELSACPGPGEPPAAGASELREARLRQLLAQQAAQILALEASLAEQQGRLRQLEQALPGEEAGCCGREPGGGWELPARCPEEEEDCVLPPARDRWVRSGCPLRCAGPRWTRELCCSHAPAGRLPSHQPSWGGAGTRCSAPEALGAHGAVVFLRLLDERAGAAEESSAERDAGLRGAELQAARDERRRALALLHAGLEAQAPAGGPARPAVMPRAPESPPPTAPPAADPQRRRTLGSPGPAVLRPLAPALAAQPHGPGPTPCHSGPLASAHQGRPAQAVDASGLSRRQSGCPGRAAELAWAPAPPRLPALLLGVRAVRQGNPTALFPLAVSPTAPLQTVGTCTGDAFLRCVVLAAPVGPPSLGSGVWAGPPCPRRCRWRPLPGLRGPRREPACAVLPAASLLVPYAWTPDPPSARPQLEEQVHALRAEAEAGRAELETLQQRRDRENQEGAHLLCLLRADLGQAHGERQALRGALRRLLSVFGETLTAAAALRTRIGARVGLCLDAEGPLAARPGGEASCAGEPRPAARGTGPELDEPWPGVEATLLELDRTLPGRAEECPEAELSSHIRDSFLLSPESTLGCEQPVRALYQSLGLAVDSLLEMALDSSRQLEEARQMHGRLEQALGCKSTETARQRGELLERLDAEAAERARLALELHKAEGEGAAAGPSGAGGRGQTLPRLGSRAPASGLSGPAARPLPPGIIEGFKEEQRGLQAALGRKEASEQGLALELERLRQQLGQAAQRQAELQLTEASEARGWARGPGGECVSLGTGGARAPWAALSLGSREPWGSRDIPAPWGAQLCPASGCGCFLAWGDAAVRAPGSESWRPPGSRCVGGCAQLGPGPEPRLRVLAGGAQDPFLTACCHTGSAPWPQHPARTTALAGPVARGRRRTPRVRAARWRVRWSSGGAAASVPTRETALPPGADASSQGPWLTAPRRPLPVPTGLQHTRSRWARRAASADRPGWRSGVRCQRTQRRGLALEGACAGLQGRAASAALSVQALLALRPRPVSGRLAWLAEGWRCPCALPLVPLLPRGCGLCCRPREGVPSCLPRTPALQREVQRLTREQAETRRQAEKDHSALRSQMQVLESELEEQLAQQQARAREAEELPALRQQLASLDKHLRGQRQFMDEQAAEREQEREEFQQEIRRLEERLRLAARPPPPDTPDPEVRGPQAGGGAARSAAAAHPRPLPSMCADSSRRGTRRQDSAGPGGEAAPHAAAAAQVELLREELREKSDGLSELALQVALAEQRARAQQEEIRRLEAADAHSRAALARLQEELEARRAAPRGLWQGQEALQEQRRDGLLAPALPSPPDASRGPAPPEGPEAQLEAVQRESEREILDLGAQLEAAQGRVVREDEEALCLGALPGAGPRAAPASPQGHVALRPSPWRSVWDAGATVPPAGPSTAPRAAAAPQHTAADAAARDRLSAVLFPSKCRD</sequence>
<dbReference type="Proteomes" id="UP000700334">
    <property type="component" value="Unassembled WGS sequence"/>
</dbReference>
<feature type="compositionally biased region" description="Low complexity" evidence="6">
    <location>
        <begin position="1007"/>
        <end position="1024"/>
    </location>
</feature>
<dbReference type="InterPro" id="IPR028745">
    <property type="entry name" value="AKAP9/Pericentrin"/>
</dbReference>
<feature type="compositionally biased region" description="Low complexity" evidence="6">
    <location>
        <begin position="2182"/>
        <end position="2198"/>
    </location>
</feature>
<evidence type="ECO:0000256" key="1">
    <source>
        <dbReference type="ARBA" id="ARBA00004300"/>
    </source>
</evidence>
<feature type="coiled-coil region" evidence="5">
    <location>
        <begin position="2014"/>
        <end position="2055"/>
    </location>
</feature>
<evidence type="ECO:0000313" key="7">
    <source>
        <dbReference type="EMBL" id="KAG8516563.1"/>
    </source>
</evidence>
<feature type="region of interest" description="Disordered" evidence="6">
    <location>
        <begin position="391"/>
        <end position="435"/>
    </location>
</feature>
<feature type="coiled-coil region" evidence="5">
    <location>
        <begin position="135"/>
        <end position="173"/>
    </location>
</feature>
<keyword evidence="2" id="KW-0963">Cytoplasm</keyword>
<accession>A0A8J6DSD3</accession>
<dbReference type="OrthoDB" id="2020852at2759"/>
<feature type="region of interest" description="Disordered" evidence="6">
    <location>
        <begin position="1431"/>
        <end position="1470"/>
    </location>
</feature>
<feature type="compositionally biased region" description="Pro residues" evidence="6">
    <location>
        <begin position="2086"/>
        <end position="2101"/>
    </location>
</feature>
<feature type="coiled-coil region" evidence="5">
    <location>
        <begin position="35"/>
        <end position="92"/>
    </location>
</feature>
<evidence type="ECO:0000256" key="2">
    <source>
        <dbReference type="ARBA" id="ARBA00022490"/>
    </source>
</evidence>
<comment type="caution">
    <text evidence="7">The sequence shown here is derived from an EMBL/GenBank/DDBJ whole genome shotgun (WGS) entry which is preliminary data.</text>
</comment>
<protein>
    <submittedName>
        <fullName evidence="7">Pericentrin</fullName>
    </submittedName>
</protein>
<feature type="coiled-coil region" evidence="5">
    <location>
        <begin position="1184"/>
        <end position="1218"/>
    </location>
</feature>
<feature type="region of interest" description="Disordered" evidence="6">
    <location>
        <begin position="515"/>
        <end position="590"/>
    </location>
</feature>
<feature type="region of interest" description="Disordered" evidence="6">
    <location>
        <begin position="727"/>
        <end position="788"/>
    </location>
</feature>
<feature type="region of interest" description="Disordered" evidence="6">
    <location>
        <begin position="2174"/>
        <end position="2198"/>
    </location>
</feature>
<keyword evidence="8" id="KW-1185">Reference proteome</keyword>
<proteinExistence type="predicted"/>
<feature type="region of interest" description="Disordered" evidence="6">
    <location>
        <begin position="293"/>
        <end position="361"/>
    </location>
</feature>
<feature type="region of interest" description="Disordered" evidence="6">
    <location>
        <begin position="686"/>
        <end position="715"/>
    </location>
</feature>
<name>A0A8J6DSD3_GALPY</name>
<evidence type="ECO:0000256" key="4">
    <source>
        <dbReference type="ARBA" id="ARBA00023212"/>
    </source>
</evidence>
<dbReference type="GO" id="GO:0007165">
    <property type="term" value="P:signal transduction"/>
    <property type="evidence" value="ECO:0007669"/>
    <property type="project" value="InterPro"/>
</dbReference>
<gene>
    <name evidence="7" type="ORF">J0S82_007134</name>
</gene>
<feature type="region of interest" description="Disordered" evidence="6">
    <location>
        <begin position="1680"/>
        <end position="1740"/>
    </location>
</feature>
<feature type="coiled-coil region" evidence="5">
    <location>
        <begin position="222"/>
        <end position="289"/>
    </location>
</feature>